<dbReference type="GO" id="GO:0008168">
    <property type="term" value="F:methyltransferase activity"/>
    <property type="evidence" value="ECO:0007669"/>
    <property type="project" value="UniProtKB-KW"/>
</dbReference>
<evidence type="ECO:0000313" key="3">
    <source>
        <dbReference type="Proteomes" id="UP001597326"/>
    </source>
</evidence>
<dbReference type="RefSeq" id="WP_343872993.1">
    <property type="nucleotide sequence ID" value="NZ_BAAAIX010000013.1"/>
</dbReference>
<evidence type="ECO:0000313" key="2">
    <source>
        <dbReference type="EMBL" id="MFD1890042.1"/>
    </source>
</evidence>
<evidence type="ECO:0000259" key="1">
    <source>
        <dbReference type="Pfam" id="PF08241"/>
    </source>
</evidence>
<accession>A0ABW4RV50</accession>
<dbReference type="GO" id="GO:0032259">
    <property type="term" value="P:methylation"/>
    <property type="evidence" value="ECO:0007669"/>
    <property type="project" value="UniProtKB-KW"/>
</dbReference>
<protein>
    <submittedName>
        <fullName evidence="2">Class I SAM-dependent methyltransferase</fullName>
        <ecNumber evidence="2">2.1.1.-</ecNumber>
    </submittedName>
</protein>
<dbReference type="InterPro" id="IPR013216">
    <property type="entry name" value="Methyltransf_11"/>
</dbReference>
<dbReference type="InterPro" id="IPR029063">
    <property type="entry name" value="SAM-dependent_MTases_sf"/>
</dbReference>
<dbReference type="EMBL" id="JBHUFZ010000016">
    <property type="protein sequence ID" value="MFD1890042.1"/>
    <property type="molecule type" value="Genomic_DNA"/>
</dbReference>
<name>A0ABW4RV50_9ACTN</name>
<dbReference type="Proteomes" id="UP001597326">
    <property type="component" value="Unassembled WGS sequence"/>
</dbReference>
<keyword evidence="3" id="KW-1185">Reference proteome</keyword>
<proteinExistence type="predicted"/>
<feature type="domain" description="Methyltransferase type 11" evidence="1">
    <location>
        <begin position="34"/>
        <end position="112"/>
    </location>
</feature>
<dbReference type="EC" id="2.1.1.-" evidence="2"/>
<organism evidence="2 3">
    <name type="scientific">Luteococcus peritonei</name>
    <dbReference type="NCBI Taxonomy" id="88874"/>
    <lineage>
        <taxon>Bacteria</taxon>
        <taxon>Bacillati</taxon>
        <taxon>Actinomycetota</taxon>
        <taxon>Actinomycetes</taxon>
        <taxon>Propionibacteriales</taxon>
        <taxon>Propionibacteriaceae</taxon>
        <taxon>Luteococcus</taxon>
    </lineage>
</organism>
<keyword evidence="2" id="KW-0808">Transferase</keyword>
<gene>
    <name evidence="2" type="ORF">ACFSCS_07575</name>
</gene>
<comment type="caution">
    <text evidence="2">The sequence shown here is derived from an EMBL/GenBank/DDBJ whole genome shotgun (WGS) entry which is preliminary data.</text>
</comment>
<reference evidence="3" key="1">
    <citation type="journal article" date="2019" name="Int. J. Syst. Evol. Microbiol.">
        <title>The Global Catalogue of Microorganisms (GCM) 10K type strain sequencing project: providing services to taxonomists for standard genome sequencing and annotation.</title>
        <authorList>
            <consortium name="The Broad Institute Genomics Platform"/>
            <consortium name="The Broad Institute Genome Sequencing Center for Infectious Disease"/>
            <person name="Wu L."/>
            <person name="Ma J."/>
        </authorList>
    </citation>
    <scope>NUCLEOTIDE SEQUENCE [LARGE SCALE GENOMIC DNA]</scope>
    <source>
        <strain evidence="3">CAIM 431</strain>
    </source>
</reference>
<sequence>MPPRRSQFPEQAIDWMVGGASHVRVLNLGGSPSLPRLLAHRRHTVMAIDKDLERVEQLASRPDLIAIAAEAEGLPFDPCQFDVVTAHQVFHRFAPGLVLSEMARVLRPGGMASVSYLVRDDTVPWVKRLISLLRQVDDQAMRGDYGDDSVEALLTSKYFPEHESRSFRVWQGITRDQMLAMVANQPAVAALDDDLRQMVLDDARSLYDDARPGADDLKLPYQLKVWRAHVDHEELTAPIEIDDTGLVIPL</sequence>
<keyword evidence="2" id="KW-0489">Methyltransferase</keyword>
<dbReference type="Pfam" id="PF08241">
    <property type="entry name" value="Methyltransf_11"/>
    <property type="match status" value="1"/>
</dbReference>
<dbReference type="Gene3D" id="3.40.50.150">
    <property type="entry name" value="Vaccinia Virus protein VP39"/>
    <property type="match status" value="1"/>
</dbReference>
<dbReference type="CDD" id="cd02440">
    <property type="entry name" value="AdoMet_MTases"/>
    <property type="match status" value="1"/>
</dbReference>
<dbReference type="SUPFAM" id="SSF53335">
    <property type="entry name" value="S-adenosyl-L-methionine-dependent methyltransferases"/>
    <property type="match status" value="1"/>
</dbReference>